<evidence type="ECO:0000259" key="7">
    <source>
        <dbReference type="Pfam" id="PF06271"/>
    </source>
</evidence>
<name>A0A6B8W575_9CORY</name>
<dbReference type="AlphaFoldDB" id="A0A6B8W575"/>
<protein>
    <submittedName>
        <fullName evidence="8">RDD family protein</fullName>
    </submittedName>
</protein>
<evidence type="ECO:0000256" key="4">
    <source>
        <dbReference type="ARBA" id="ARBA00023136"/>
    </source>
</evidence>
<evidence type="ECO:0000256" key="3">
    <source>
        <dbReference type="ARBA" id="ARBA00022989"/>
    </source>
</evidence>
<feature type="transmembrane region" description="Helical" evidence="6">
    <location>
        <begin position="118"/>
        <end position="137"/>
    </location>
</feature>
<feature type="transmembrane region" description="Helical" evidence="6">
    <location>
        <begin position="71"/>
        <end position="98"/>
    </location>
</feature>
<accession>A0A6B8W575</accession>
<feature type="transmembrane region" description="Helical" evidence="6">
    <location>
        <begin position="143"/>
        <end position="161"/>
    </location>
</feature>
<evidence type="ECO:0000256" key="2">
    <source>
        <dbReference type="ARBA" id="ARBA00022692"/>
    </source>
</evidence>
<gene>
    <name evidence="8" type="ORF">COCCU_00540</name>
</gene>
<evidence type="ECO:0000313" key="9">
    <source>
        <dbReference type="Proteomes" id="UP000424462"/>
    </source>
</evidence>
<dbReference type="Proteomes" id="UP000424462">
    <property type="component" value="Chromosome"/>
</dbReference>
<feature type="domain" description="RDD" evidence="7">
    <location>
        <begin position="36"/>
        <end position="155"/>
    </location>
</feature>
<keyword evidence="9" id="KW-1185">Reference proteome</keyword>
<keyword evidence="2 6" id="KW-0812">Transmembrane</keyword>
<feature type="transmembrane region" description="Helical" evidence="6">
    <location>
        <begin position="43"/>
        <end position="65"/>
    </location>
</feature>
<evidence type="ECO:0000313" key="8">
    <source>
        <dbReference type="EMBL" id="QGU06076.1"/>
    </source>
</evidence>
<evidence type="ECO:0000256" key="6">
    <source>
        <dbReference type="SAM" id="Phobius"/>
    </source>
</evidence>
<keyword evidence="4 6" id="KW-0472">Membrane</keyword>
<comment type="subcellular location">
    <subcellularLocation>
        <location evidence="1">Membrane</location>
        <topology evidence="1">Multi-pass membrane protein</topology>
    </subcellularLocation>
</comment>
<sequence length="186" mass="21168">MQISPLKSSVHRKGATPISTATPEQEPQPRTPAKPARLLHRGYAFIFDTFLLLIAVTLITAATPLNIVEDSFIYVFLLGVYRSLMEFFSGNTFGKALLRLRVCYFDRRGRERRSLSRLFRVMLRNGWLLVSGFALFLEPDSNLRSIVVILAGILALISYRINLIRPHLGALVLQLRTPDPWEELEN</sequence>
<evidence type="ECO:0000256" key="1">
    <source>
        <dbReference type="ARBA" id="ARBA00004141"/>
    </source>
</evidence>
<keyword evidence="3 6" id="KW-1133">Transmembrane helix</keyword>
<organism evidence="8 9">
    <name type="scientific">Corynebacterium occultum</name>
    <dbReference type="NCBI Taxonomy" id="2675219"/>
    <lineage>
        <taxon>Bacteria</taxon>
        <taxon>Bacillati</taxon>
        <taxon>Actinomycetota</taxon>
        <taxon>Actinomycetes</taxon>
        <taxon>Mycobacteriales</taxon>
        <taxon>Corynebacteriaceae</taxon>
        <taxon>Corynebacterium</taxon>
    </lineage>
</organism>
<feature type="region of interest" description="Disordered" evidence="5">
    <location>
        <begin position="1"/>
        <end position="33"/>
    </location>
</feature>
<proteinExistence type="predicted"/>
<dbReference type="GO" id="GO:0016020">
    <property type="term" value="C:membrane"/>
    <property type="evidence" value="ECO:0007669"/>
    <property type="project" value="UniProtKB-SubCell"/>
</dbReference>
<dbReference type="EMBL" id="CP046455">
    <property type="protein sequence ID" value="QGU06076.1"/>
    <property type="molecule type" value="Genomic_DNA"/>
</dbReference>
<evidence type="ECO:0000256" key="5">
    <source>
        <dbReference type="SAM" id="MobiDB-lite"/>
    </source>
</evidence>
<dbReference type="KEGG" id="cok:COCCU_00540"/>
<dbReference type="InterPro" id="IPR010432">
    <property type="entry name" value="RDD"/>
</dbReference>
<reference evidence="8 9" key="1">
    <citation type="submission" date="2019-11" db="EMBL/GenBank/DDBJ databases">
        <title>Complete genome sequence of Corynebacterium kalinowskii 1959, a novel Corynebacterium species isolated from soil of a small paddock in Vilsendorf, Germany.</title>
        <authorList>
            <person name="Schaffert L."/>
            <person name="Ruwe M."/>
            <person name="Milse J."/>
            <person name="Hanuschka K."/>
            <person name="Ortseifen V."/>
            <person name="Droste J."/>
            <person name="Brandt D."/>
            <person name="Schlueter L."/>
            <person name="Kutter Y."/>
            <person name="Vinke S."/>
            <person name="Viehoefer P."/>
            <person name="Jacob L."/>
            <person name="Luebke N.-C."/>
            <person name="Schulte-Berndt E."/>
            <person name="Hain C."/>
            <person name="Linder M."/>
            <person name="Schmidt P."/>
            <person name="Wollenschlaeger L."/>
            <person name="Luttermann T."/>
            <person name="Thieme E."/>
            <person name="Hassa J."/>
            <person name="Haak M."/>
            <person name="Wittchen M."/>
            <person name="Mentz A."/>
            <person name="Persicke M."/>
            <person name="Busche T."/>
            <person name="Ruckert C."/>
        </authorList>
    </citation>
    <scope>NUCLEOTIDE SEQUENCE [LARGE SCALE GENOMIC DNA]</scope>
    <source>
        <strain evidence="8 9">2039</strain>
    </source>
</reference>
<dbReference type="Pfam" id="PF06271">
    <property type="entry name" value="RDD"/>
    <property type="match status" value="1"/>
</dbReference>